<organism evidence="1 2">
    <name type="scientific">candidate division MSBL1 archaeon SCGC-AAA382C18</name>
    <dbReference type="NCBI Taxonomy" id="1698281"/>
    <lineage>
        <taxon>Archaea</taxon>
        <taxon>Methanobacteriati</taxon>
        <taxon>Methanobacteriota</taxon>
        <taxon>candidate division MSBL1</taxon>
    </lineage>
</organism>
<dbReference type="PANTHER" id="PTHR37029">
    <property type="entry name" value="SSR1768 PROTEIN"/>
    <property type="match status" value="1"/>
</dbReference>
<evidence type="ECO:0000313" key="1">
    <source>
        <dbReference type="EMBL" id="KXB07187.1"/>
    </source>
</evidence>
<evidence type="ECO:0000313" key="2">
    <source>
        <dbReference type="Proteomes" id="UP000070404"/>
    </source>
</evidence>
<dbReference type="EMBL" id="LHYF01000007">
    <property type="protein sequence ID" value="KXB07187.1"/>
    <property type="molecule type" value="Genomic_DNA"/>
</dbReference>
<dbReference type="InterPro" id="IPR019270">
    <property type="entry name" value="DUF2283"/>
</dbReference>
<gene>
    <name evidence="1" type="ORF">AKJ52_00740</name>
</gene>
<reference evidence="1 2" key="1">
    <citation type="journal article" date="2016" name="Sci. Rep.">
        <title>Metabolic traits of an uncultured archaeal lineage -MSBL1- from brine pools of the Red Sea.</title>
        <authorList>
            <person name="Mwirichia R."/>
            <person name="Alam I."/>
            <person name="Rashid M."/>
            <person name="Vinu M."/>
            <person name="Ba-Alawi W."/>
            <person name="Anthony Kamau A."/>
            <person name="Kamanda Ngugi D."/>
            <person name="Goker M."/>
            <person name="Klenk H.P."/>
            <person name="Bajic V."/>
            <person name="Stingl U."/>
        </authorList>
    </citation>
    <scope>NUCLEOTIDE SEQUENCE [LARGE SCALE GENOMIC DNA]</scope>
    <source>
        <strain evidence="1">SCGC-AAA382C18</strain>
    </source>
</reference>
<dbReference type="PANTHER" id="PTHR37029:SF1">
    <property type="entry name" value="SSR1768 PROTEIN"/>
    <property type="match status" value="1"/>
</dbReference>
<dbReference type="Pfam" id="PF10049">
    <property type="entry name" value="DUF2283"/>
    <property type="match status" value="1"/>
</dbReference>
<keyword evidence="2" id="KW-1185">Reference proteome</keyword>
<dbReference type="AlphaFoldDB" id="A0A133VL87"/>
<comment type="caution">
    <text evidence="1">The sequence shown here is derived from an EMBL/GenBank/DDBJ whole genome shotgun (WGS) entry which is preliminary data.</text>
</comment>
<evidence type="ECO:0008006" key="3">
    <source>
        <dbReference type="Google" id="ProtNLM"/>
    </source>
</evidence>
<name>A0A133VL87_9EURY</name>
<dbReference type="Proteomes" id="UP000070404">
    <property type="component" value="Unassembled WGS sequence"/>
</dbReference>
<sequence>MEISYDPEVNALNIQLQKGNYEESKEFDDGIIIDYSTDGKIMNIEILDATEKISTKTIENIKKQKSIA</sequence>
<protein>
    <recommendedName>
        <fullName evidence="3">DUF2283 domain-containing protein</fullName>
    </recommendedName>
</protein>
<accession>A0A133VL87</accession>
<proteinExistence type="predicted"/>